<comment type="caution">
    <text evidence="2">The sequence shown here is derived from an EMBL/GenBank/DDBJ whole genome shotgun (WGS) entry which is preliminary data.</text>
</comment>
<feature type="region of interest" description="Disordered" evidence="1">
    <location>
        <begin position="297"/>
        <end position="317"/>
    </location>
</feature>
<reference evidence="2" key="1">
    <citation type="journal article" date="2023" name="Genome Biol. Evol.">
        <title>First Whole Genome Sequence and Flow Cytometry Genome Size Data for the Lichen-Forming Fungus Ramalina farinacea (Ascomycota).</title>
        <authorList>
            <person name="Llewellyn T."/>
            <person name="Mian S."/>
            <person name="Hill R."/>
            <person name="Leitch I.J."/>
            <person name="Gaya E."/>
        </authorList>
    </citation>
    <scope>NUCLEOTIDE SEQUENCE</scope>
    <source>
        <strain evidence="2">LIQ254RAFAR</strain>
    </source>
</reference>
<feature type="region of interest" description="Disordered" evidence="1">
    <location>
        <begin position="94"/>
        <end position="197"/>
    </location>
</feature>
<sequence length="525" mass="57346">MATQRDSPVNALLPSSSTPLTLCGLSIAVSVVRSIPLGKSLSSHIAALVACIKSGNQPSGANVLGESHVDLLQYWKHLFTDSQDEVNRLRTEIEGLNQLRPQSPTSQPQGSGGHETSSAFTAPATLRSSRKKRKTESQMKCTSAERKRRRTRLSSPSSDDDVELSEGASHVSAPGNGDLNALLHYPPALQHPRRPPQLDSDAIALNVILLTDGMRHVIGLTPSENLEAETFLRSERHCLVFSKDRAVFRCFPQVLRALEVISPDKDLWNTAIYAVQQVFHVLVQAICKGALARSREHAGGSEDHLDGNKSIGPEKDMSPGYTRSANLCDGFVSMLRTLDQSKPWHKGILEGALYHLVTTIGRRLHWAMWQQEVCPEETLDPFRLQGESTEEKQAAFEAQVPFLIPLLEQSLGLAARCYMHPTSDADATELSTAPRNIPCGISGTACVTLQTTLIQAAFAVDNTDALHFSLSPPDVPDGVGGNFKTLAPCKHSTATERFKSELWRLLGWDVLDSMNQAELRDSVTG</sequence>
<dbReference type="EMBL" id="JAPUFD010000009">
    <property type="protein sequence ID" value="MDI1489377.1"/>
    <property type="molecule type" value="Genomic_DNA"/>
</dbReference>
<evidence type="ECO:0000313" key="2">
    <source>
        <dbReference type="EMBL" id="MDI1489377.1"/>
    </source>
</evidence>
<dbReference type="Proteomes" id="UP001161017">
    <property type="component" value="Unassembled WGS sequence"/>
</dbReference>
<proteinExistence type="predicted"/>
<organism evidence="2 3">
    <name type="scientific">Ramalina farinacea</name>
    <dbReference type="NCBI Taxonomy" id="258253"/>
    <lineage>
        <taxon>Eukaryota</taxon>
        <taxon>Fungi</taxon>
        <taxon>Dikarya</taxon>
        <taxon>Ascomycota</taxon>
        <taxon>Pezizomycotina</taxon>
        <taxon>Lecanoromycetes</taxon>
        <taxon>OSLEUM clade</taxon>
        <taxon>Lecanoromycetidae</taxon>
        <taxon>Lecanorales</taxon>
        <taxon>Lecanorineae</taxon>
        <taxon>Ramalinaceae</taxon>
        <taxon>Ramalina</taxon>
    </lineage>
</organism>
<evidence type="ECO:0000313" key="3">
    <source>
        <dbReference type="Proteomes" id="UP001161017"/>
    </source>
</evidence>
<feature type="compositionally biased region" description="Polar residues" evidence="1">
    <location>
        <begin position="99"/>
        <end position="120"/>
    </location>
</feature>
<evidence type="ECO:0000256" key="1">
    <source>
        <dbReference type="SAM" id="MobiDB-lite"/>
    </source>
</evidence>
<protein>
    <submittedName>
        <fullName evidence="2">Uncharacterized protein</fullName>
    </submittedName>
</protein>
<keyword evidence="3" id="KW-1185">Reference proteome</keyword>
<accession>A0AA43TYP8</accession>
<dbReference type="AlphaFoldDB" id="A0AA43TYP8"/>
<gene>
    <name evidence="2" type="ORF">OHK93_008655</name>
</gene>
<name>A0AA43TYP8_9LECA</name>